<keyword evidence="2" id="KW-1185">Reference proteome</keyword>
<organism evidence="1 2">
    <name type="scientific">Hymenobacter volaticus</name>
    <dbReference type="NCBI Taxonomy" id="2932254"/>
    <lineage>
        <taxon>Bacteria</taxon>
        <taxon>Pseudomonadati</taxon>
        <taxon>Bacteroidota</taxon>
        <taxon>Cytophagia</taxon>
        <taxon>Cytophagales</taxon>
        <taxon>Hymenobacteraceae</taxon>
        <taxon>Hymenobacter</taxon>
    </lineage>
</organism>
<dbReference type="Proteomes" id="UP000830401">
    <property type="component" value="Chromosome"/>
</dbReference>
<gene>
    <name evidence="1" type="ORF">MUN86_11870</name>
</gene>
<sequence>MNICPSSVCFKNEVSCITKAEEKYLHVTWLPGAESSPENRATLEHLLIELEQLRWGKVLVDQRVLMPLSEEDSAWLMLDWLPRATKHRLYRYGAVLSAKNVFSRLDLHSLTQQAQAQFPIVYRHFEEEKTALIWLLAQQ</sequence>
<dbReference type="RefSeq" id="WP_245117987.1">
    <property type="nucleotide sequence ID" value="NZ_CP095061.1"/>
</dbReference>
<proteinExistence type="predicted"/>
<dbReference type="EMBL" id="CP095061">
    <property type="protein sequence ID" value="UOQ64296.1"/>
    <property type="molecule type" value="Genomic_DNA"/>
</dbReference>
<evidence type="ECO:0008006" key="3">
    <source>
        <dbReference type="Google" id="ProtNLM"/>
    </source>
</evidence>
<name>A0ABY4G0D9_9BACT</name>
<evidence type="ECO:0000313" key="2">
    <source>
        <dbReference type="Proteomes" id="UP000830401"/>
    </source>
</evidence>
<accession>A0ABY4G0D9</accession>
<evidence type="ECO:0000313" key="1">
    <source>
        <dbReference type="EMBL" id="UOQ64296.1"/>
    </source>
</evidence>
<protein>
    <recommendedName>
        <fullName evidence="3">STAS/SEC14 domain-containing protein</fullName>
    </recommendedName>
</protein>
<reference evidence="1" key="1">
    <citation type="submission" date="2022-04" db="EMBL/GenBank/DDBJ databases">
        <title>Hymenobacter sp. isolated from the air.</title>
        <authorList>
            <person name="Won M."/>
            <person name="Lee C.-M."/>
            <person name="Woen H.-Y."/>
            <person name="Kwon S.-W."/>
        </authorList>
    </citation>
    <scope>NUCLEOTIDE SEQUENCE</scope>
    <source>
        <strain evidence="1">5420S-77</strain>
    </source>
</reference>